<evidence type="ECO:0000313" key="3">
    <source>
        <dbReference type="Proteomes" id="UP000006075"/>
    </source>
</evidence>
<feature type="signal peptide" evidence="1">
    <location>
        <begin position="1"/>
        <end position="35"/>
    </location>
</feature>
<proteinExistence type="predicted"/>
<comment type="caution">
    <text evidence="2">The sequence shown here is derived from an EMBL/GenBank/DDBJ whole genome shotgun (WGS) entry which is preliminary data.</text>
</comment>
<dbReference type="PATRIC" id="fig|888439.3.peg.1677"/>
<organism evidence="2 3">
    <name type="scientific">Winkia neuii BV029A5</name>
    <dbReference type="NCBI Taxonomy" id="888439"/>
    <lineage>
        <taxon>Bacteria</taxon>
        <taxon>Bacillati</taxon>
        <taxon>Actinomycetota</taxon>
        <taxon>Actinomycetes</taxon>
        <taxon>Actinomycetales</taxon>
        <taxon>Actinomycetaceae</taxon>
        <taxon>Winkia</taxon>
    </lineage>
</organism>
<accession>K0YNB8</accession>
<evidence type="ECO:0000313" key="2">
    <source>
        <dbReference type="EMBL" id="EJZ85182.1"/>
    </source>
</evidence>
<sequence>MNTYKVKAGSLLRYKRFLSVALAGALATSAFPLTAQVADKPANKPNPDTVLEAPEKTYDGYTKALQDLPETVKNNPLSGDAFNAEAGKLNMMPGAITEVNNLGGWNAINGGKLTVARAREDRLYVNSVVGSAIEKVRPPNCGTLWTSRLPARTRI</sequence>
<dbReference type="Proteomes" id="UP000006075">
    <property type="component" value="Unassembled WGS sequence"/>
</dbReference>
<dbReference type="AlphaFoldDB" id="K0YNB8"/>
<dbReference type="HOGENOM" id="CLU_1691753_0_0_11"/>
<protein>
    <submittedName>
        <fullName evidence="2">Uncharacterized protein</fullName>
    </submittedName>
</protein>
<reference evidence="2 3" key="1">
    <citation type="submission" date="2012-07" db="EMBL/GenBank/DDBJ databases">
        <title>The Genome Sequence of Actinomyces neuii subsp. anitratus BVS029A5.</title>
        <authorList>
            <consortium name="The Broad Institute Genome Sequencing Platform"/>
            <person name="Earl A."/>
            <person name="Ward D."/>
            <person name="Feldgarden M."/>
            <person name="Gevers D."/>
            <person name="Saerens B."/>
            <person name="Vaneechoutte M."/>
            <person name="Walker B."/>
            <person name="Young S.K."/>
            <person name="Zeng Q."/>
            <person name="Gargeya S."/>
            <person name="Fitzgerald M."/>
            <person name="Haas B."/>
            <person name="Abouelleil A."/>
            <person name="Alvarado L."/>
            <person name="Arachchi H.M."/>
            <person name="Berlin A."/>
            <person name="Chapman S.B."/>
            <person name="Goldberg J."/>
            <person name="Griggs A."/>
            <person name="Gujja S."/>
            <person name="Hansen M."/>
            <person name="Howarth C."/>
            <person name="Imamovic A."/>
            <person name="Larimer J."/>
            <person name="McCowen C."/>
            <person name="Montmayeur A."/>
            <person name="Murphy C."/>
            <person name="Neiman D."/>
            <person name="Pearson M."/>
            <person name="Priest M."/>
            <person name="Roberts A."/>
            <person name="Saif S."/>
            <person name="Shea T."/>
            <person name="Sisk P."/>
            <person name="Sykes S."/>
            <person name="Wortman J."/>
            <person name="Nusbaum C."/>
            <person name="Birren B."/>
        </authorList>
    </citation>
    <scope>NUCLEOTIDE SEQUENCE [LARGE SCALE GENOMIC DNA]</scope>
    <source>
        <strain evidence="2 3">BVS029A5</strain>
    </source>
</reference>
<keyword evidence="3" id="KW-1185">Reference proteome</keyword>
<name>K0YNB8_9ACTO</name>
<feature type="chain" id="PRO_5039262764" evidence="1">
    <location>
        <begin position="36"/>
        <end position="155"/>
    </location>
</feature>
<evidence type="ECO:0000256" key="1">
    <source>
        <dbReference type="SAM" id="SignalP"/>
    </source>
</evidence>
<keyword evidence="1" id="KW-0732">Signal</keyword>
<gene>
    <name evidence="2" type="ORF">HMPREF9240_01669</name>
</gene>
<dbReference type="EMBL" id="AGWP01000009">
    <property type="protein sequence ID" value="EJZ85182.1"/>
    <property type="molecule type" value="Genomic_DNA"/>
</dbReference>